<evidence type="ECO:0000313" key="7">
    <source>
        <dbReference type="Proteomes" id="UP001596302"/>
    </source>
</evidence>
<dbReference type="Gene3D" id="3.40.50.1980">
    <property type="entry name" value="Nitrogenase molybdenum iron protein domain"/>
    <property type="match status" value="1"/>
</dbReference>
<gene>
    <name evidence="6" type="ORF">ACFQE5_17090</name>
</gene>
<dbReference type="PANTHER" id="PTHR30532">
    <property type="entry name" value="IRON III DICITRATE-BINDING PERIPLASMIC PROTEIN"/>
    <property type="match status" value="1"/>
</dbReference>
<evidence type="ECO:0000256" key="4">
    <source>
        <dbReference type="ARBA" id="ARBA00022729"/>
    </source>
</evidence>
<sequence>MRFNPGEIRLYGPRSFIGTVLADAGFARPASVQNAEKTFVTISPEEIGSADAEVIFTTVYGPAEATGKAQATELWDTLTAVRAGKVFEVSDDTWMLAIGLTGANLVLDDIERLLGP</sequence>
<dbReference type="Pfam" id="PF01497">
    <property type="entry name" value="Peripla_BP_2"/>
    <property type="match status" value="1"/>
</dbReference>
<feature type="domain" description="Fe/B12 periplasmic-binding" evidence="5">
    <location>
        <begin position="1"/>
        <end position="116"/>
    </location>
</feature>
<dbReference type="PROSITE" id="PS50983">
    <property type="entry name" value="FE_B12_PBP"/>
    <property type="match status" value="1"/>
</dbReference>
<dbReference type="InterPro" id="IPR002491">
    <property type="entry name" value="ABC_transptr_periplasmic_BD"/>
</dbReference>
<evidence type="ECO:0000256" key="3">
    <source>
        <dbReference type="ARBA" id="ARBA00022448"/>
    </source>
</evidence>
<dbReference type="PANTHER" id="PTHR30532:SF1">
    <property type="entry name" value="IRON(3+)-HYDROXAMATE-BINDING PROTEIN FHUD"/>
    <property type="match status" value="1"/>
</dbReference>
<keyword evidence="3" id="KW-0813">Transport</keyword>
<evidence type="ECO:0000259" key="5">
    <source>
        <dbReference type="PROSITE" id="PS50983"/>
    </source>
</evidence>
<evidence type="ECO:0000313" key="6">
    <source>
        <dbReference type="EMBL" id="MFC5995925.1"/>
    </source>
</evidence>
<protein>
    <submittedName>
        <fullName evidence="6">ABC transporter substrate-binding protein</fullName>
    </submittedName>
</protein>
<keyword evidence="7" id="KW-1185">Reference proteome</keyword>
<dbReference type="Proteomes" id="UP001596302">
    <property type="component" value="Unassembled WGS sequence"/>
</dbReference>
<organism evidence="6 7">
    <name type="scientific">Pseudonocardia hispaniensis</name>
    <dbReference type="NCBI Taxonomy" id="904933"/>
    <lineage>
        <taxon>Bacteria</taxon>
        <taxon>Bacillati</taxon>
        <taxon>Actinomycetota</taxon>
        <taxon>Actinomycetes</taxon>
        <taxon>Pseudonocardiales</taxon>
        <taxon>Pseudonocardiaceae</taxon>
        <taxon>Pseudonocardia</taxon>
    </lineage>
</organism>
<comment type="similarity">
    <text evidence="2">Belongs to the bacterial solute-binding protein 8 family.</text>
</comment>
<name>A0ABW1J644_9PSEU</name>
<reference evidence="7" key="1">
    <citation type="journal article" date="2019" name="Int. J. Syst. Evol. Microbiol.">
        <title>The Global Catalogue of Microorganisms (GCM) 10K type strain sequencing project: providing services to taxonomists for standard genome sequencing and annotation.</title>
        <authorList>
            <consortium name="The Broad Institute Genomics Platform"/>
            <consortium name="The Broad Institute Genome Sequencing Center for Infectious Disease"/>
            <person name="Wu L."/>
            <person name="Ma J."/>
        </authorList>
    </citation>
    <scope>NUCLEOTIDE SEQUENCE [LARGE SCALE GENOMIC DNA]</scope>
    <source>
        <strain evidence="7">CCM 8391</strain>
    </source>
</reference>
<comment type="caution">
    <text evidence="6">The sequence shown here is derived from an EMBL/GenBank/DDBJ whole genome shotgun (WGS) entry which is preliminary data.</text>
</comment>
<accession>A0ABW1J644</accession>
<evidence type="ECO:0000256" key="2">
    <source>
        <dbReference type="ARBA" id="ARBA00008814"/>
    </source>
</evidence>
<keyword evidence="4" id="KW-0732">Signal</keyword>
<dbReference type="EMBL" id="JBHSQW010000035">
    <property type="protein sequence ID" value="MFC5995925.1"/>
    <property type="molecule type" value="Genomic_DNA"/>
</dbReference>
<comment type="subcellular location">
    <subcellularLocation>
        <location evidence="1">Cell envelope</location>
    </subcellularLocation>
</comment>
<proteinExistence type="inferred from homology"/>
<dbReference type="InterPro" id="IPR051313">
    <property type="entry name" value="Bact_iron-sidero_bind"/>
</dbReference>
<dbReference type="SUPFAM" id="SSF53807">
    <property type="entry name" value="Helical backbone' metal receptor"/>
    <property type="match status" value="1"/>
</dbReference>
<dbReference type="RefSeq" id="WP_379586329.1">
    <property type="nucleotide sequence ID" value="NZ_JBHSQW010000035.1"/>
</dbReference>
<evidence type="ECO:0000256" key="1">
    <source>
        <dbReference type="ARBA" id="ARBA00004196"/>
    </source>
</evidence>